<accession>A0A820L5L1</accession>
<dbReference type="Proteomes" id="UP000663874">
    <property type="component" value="Unassembled WGS sequence"/>
</dbReference>
<organism evidence="1 2">
    <name type="scientific">Rotaria sordida</name>
    <dbReference type="NCBI Taxonomy" id="392033"/>
    <lineage>
        <taxon>Eukaryota</taxon>
        <taxon>Metazoa</taxon>
        <taxon>Spiralia</taxon>
        <taxon>Gnathifera</taxon>
        <taxon>Rotifera</taxon>
        <taxon>Eurotatoria</taxon>
        <taxon>Bdelloidea</taxon>
        <taxon>Philodinida</taxon>
        <taxon>Philodinidae</taxon>
        <taxon>Rotaria</taxon>
    </lineage>
</organism>
<feature type="non-terminal residue" evidence="1">
    <location>
        <position position="72"/>
    </location>
</feature>
<comment type="caution">
    <text evidence="1">The sequence shown here is derived from an EMBL/GenBank/DDBJ whole genome shotgun (WGS) entry which is preliminary data.</text>
</comment>
<evidence type="ECO:0000313" key="1">
    <source>
        <dbReference type="EMBL" id="CAF4353459.1"/>
    </source>
</evidence>
<protein>
    <submittedName>
        <fullName evidence="1">Uncharacterized protein</fullName>
    </submittedName>
</protein>
<sequence length="72" mass="8284">MKLAYNLSTIAIHPYSSSNDIINMEIICSMIPHHIKYLELTIRDINSMKIILDQHEQLWSLTLLASSDRSTP</sequence>
<reference evidence="1" key="1">
    <citation type="submission" date="2021-02" db="EMBL/GenBank/DDBJ databases">
        <authorList>
            <person name="Nowell W R."/>
        </authorList>
    </citation>
    <scope>NUCLEOTIDE SEQUENCE</scope>
</reference>
<proteinExistence type="predicted"/>
<evidence type="ECO:0000313" key="2">
    <source>
        <dbReference type="Proteomes" id="UP000663874"/>
    </source>
</evidence>
<gene>
    <name evidence="1" type="ORF">FNK824_LOCUS42420</name>
</gene>
<dbReference type="AlphaFoldDB" id="A0A820L5L1"/>
<name>A0A820L5L1_9BILA</name>
<dbReference type="EMBL" id="CAJOBE010049785">
    <property type="protein sequence ID" value="CAF4353459.1"/>
    <property type="molecule type" value="Genomic_DNA"/>
</dbReference>